<dbReference type="InterPro" id="IPR000276">
    <property type="entry name" value="GPCR_Rhodpsn"/>
</dbReference>
<keyword evidence="6" id="KW-0675">Receptor</keyword>
<feature type="domain" description="G-protein coupled receptors family 1 profile" evidence="9">
    <location>
        <begin position="1"/>
        <end position="256"/>
    </location>
</feature>
<dbReference type="Proteomes" id="UP000663844">
    <property type="component" value="Unassembled WGS sequence"/>
</dbReference>
<dbReference type="Proteomes" id="UP000663845">
    <property type="component" value="Unassembled WGS sequence"/>
</dbReference>
<dbReference type="GO" id="GO:0016020">
    <property type="term" value="C:membrane"/>
    <property type="evidence" value="ECO:0007669"/>
    <property type="project" value="UniProtKB-SubCell"/>
</dbReference>
<comment type="subcellular location">
    <subcellularLocation>
        <location evidence="1">Membrane</location>
        <topology evidence="1">Multi-pass membrane protein</topology>
    </subcellularLocation>
</comment>
<dbReference type="EMBL" id="CAJNOG010000143">
    <property type="protein sequence ID" value="CAF1003171.1"/>
    <property type="molecule type" value="Genomic_DNA"/>
</dbReference>
<dbReference type="PRINTS" id="PR00237">
    <property type="entry name" value="GPCRRHODOPSN"/>
</dbReference>
<keyword evidence="3 8" id="KW-1133">Transmembrane helix</keyword>
<reference evidence="11" key="1">
    <citation type="submission" date="2021-02" db="EMBL/GenBank/DDBJ databases">
        <authorList>
            <person name="Nowell W R."/>
        </authorList>
    </citation>
    <scope>NUCLEOTIDE SEQUENCE</scope>
</reference>
<dbReference type="PANTHER" id="PTHR24240">
    <property type="entry name" value="OPSIN"/>
    <property type="match status" value="1"/>
</dbReference>
<feature type="transmembrane region" description="Helical" evidence="8">
    <location>
        <begin position="99"/>
        <end position="122"/>
    </location>
</feature>
<evidence type="ECO:0000313" key="10">
    <source>
        <dbReference type="EMBL" id="CAF1003171.1"/>
    </source>
</evidence>
<gene>
    <name evidence="10" type="ORF">JYZ213_LOCUS16113</name>
    <name evidence="11" type="ORF">OXD698_LOCUS25216</name>
</gene>
<dbReference type="CDD" id="cd00637">
    <property type="entry name" value="7tm_classA_rhodopsin-like"/>
    <property type="match status" value="1"/>
</dbReference>
<feature type="transmembrane region" description="Helical" evidence="8">
    <location>
        <begin position="57"/>
        <end position="78"/>
    </location>
</feature>
<evidence type="ECO:0000256" key="2">
    <source>
        <dbReference type="ARBA" id="ARBA00022692"/>
    </source>
</evidence>
<proteinExistence type="predicted"/>
<feature type="transmembrane region" description="Helical" evidence="8">
    <location>
        <begin position="20"/>
        <end position="37"/>
    </location>
</feature>
<dbReference type="InterPro" id="IPR017452">
    <property type="entry name" value="GPCR_Rhodpsn_7TM"/>
</dbReference>
<keyword evidence="2 8" id="KW-0812">Transmembrane</keyword>
<evidence type="ECO:0000313" key="12">
    <source>
        <dbReference type="Proteomes" id="UP000663844"/>
    </source>
</evidence>
<keyword evidence="7" id="KW-0807">Transducer</keyword>
<feature type="transmembrane region" description="Helical" evidence="8">
    <location>
        <begin position="134"/>
        <end position="158"/>
    </location>
</feature>
<name>A0A819IYE1_9BILA</name>
<dbReference type="SUPFAM" id="SSF81321">
    <property type="entry name" value="Family A G protein-coupled receptor-like"/>
    <property type="match status" value="1"/>
</dbReference>
<comment type="caution">
    <text evidence="11">The sequence shown here is derived from an EMBL/GenBank/DDBJ whole genome shotgun (WGS) entry which is preliminary data.</text>
</comment>
<dbReference type="Pfam" id="PF00001">
    <property type="entry name" value="7tm_1"/>
    <property type="match status" value="1"/>
</dbReference>
<evidence type="ECO:0000256" key="6">
    <source>
        <dbReference type="ARBA" id="ARBA00023170"/>
    </source>
</evidence>
<dbReference type="GO" id="GO:0004930">
    <property type="term" value="F:G protein-coupled receptor activity"/>
    <property type="evidence" value="ECO:0007669"/>
    <property type="project" value="UniProtKB-KW"/>
</dbReference>
<keyword evidence="4" id="KW-0297">G-protein coupled receptor</keyword>
<evidence type="ECO:0000256" key="8">
    <source>
        <dbReference type="SAM" id="Phobius"/>
    </source>
</evidence>
<evidence type="ECO:0000256" key="5">
    <source>
        <dbReference type="ARBA" id="ARBA00023136"/>
    </source>
</evidence>
<dbReference type="Gene3D" id="1.20.1070.10">
    <property type="entry name" value="Rhodopsin 7-helix transmembrane proteins"/>
    <property type="match status" value="1"/>
</dbReference>
<sequence>MYLIPIILLRRFHTTTNILTGNYCIASVVCCGFWILFDGITEYYFTTFSESYIACMVLGYFRLMVNCLLVYSLTMITINRYFTIKYPTKILFKRKTWSIVSSIIPWIVAVVLCMPTIIFSLHNCGSIYSTTLFLSFYSLSVVVIVPSIVNIIFNSLIFMSVRSSTRRINALATTTTTTATTTKTSVTNTTHQDKRDIYLLKHIVFMFIVFISGWAPVYTFFIVVDFANPIGLWLTLLLQFLPALSLLISIIDLFLYNHELRQYLKDRFLHLL</sequence>
<dbReference type="AlphaFoldDB" id="A0A819IYE1"/>
<evidence type="ECO:0000256" key="4">
    <source>
        <dbReference type="ARBA" id="ARBA00023040"/>
    </source>
</evidence>
<accession>A0A819IYE1</accession>
<feature type="transmembrane region" description="Helical" evidence="8">
    <location>
        <begin position="203"/>
        <end position="224"/>
    </location>
</feature>
<organism evidence="11 12">
    <name type="scientific">Adineta steineri</name>
    <dbReference type="NCBI Taxonomy" id="433720"/>
    <lineage>
        <taxon>Eukaryota</taxon>
        <taxon>Metazoa</taxon>
        <taxon>Spiralia</taxon>
        <taxon>Gnathifera</taxon>
        <taxon>Rotifera</taxon>
        <taxon>Eurotatoria</taxon>
        <taxon>Bdelloidea</taxon>
        <taxon>Adinetida</taxon>
        <taxon>Adinetidae</taxon>
        <taxon>Adineta</taxon>
    </lineage>
</organism>
<keyword evidence="5 8" id="KW-0472">Membrane</keyword>
<evidence type="ECO:0000256" key="3">
    <source>
        <dbReference type="ARBA" id="ARBA00022989"/>
    </source>
</evidence>
<evidence type="ECO:0000313" key="11">
    <source>
        <dbReference type="EMBL" id="CAF3924584.1"/>
    </source>
</evidence>
<evidence type="ECO:0000259" key="9">
    <source>
        <dbReference type="PROSITE" id="PS50262"/>
    </source>
</evidence>
<evidence type="ECO:0000256" key="1">
    <source>
        <dbReference type="ARBA" id="ARBA00004141"/>
    </source>
</evidence>
<dbReference type="InterPro" id="IPR050125">
    <property type="entry name" value="GPCR_opsins"/>
</dbReference>
<dbReference type="PROSITE" id="PS50262">
    <property type="entry name" value="G_PROTEIN_RECEP_F1_2"/>
    <property type="match status" value="1"/>
</dbReference>
<evidence type="ECO:0000256" key="7">
    <source>
        <dbReference type="ARBA" id="ARBA00023224"/>
    </source>
</evidence>
<protein>
    <recommendedName>
        <fullName evidence="9">G-protein coupled receptors family 1 profile domain-containing protein</fullName>
    </recommendedName>
</protein>
<dbReference type="EMBL" id="CAJOAZ010002391">
    <property type="protein sequence ID" value="CAF3924584.1"/>
    <property type="molecule type" value="Genomic_DNA"/>
</dbReference>
<feature type="transmembrane region" description="Helical" evidence="8">
    <location>
        <begin position="230"/>
        <end position="255"/>
    </location>
</feature>